<dbReference type="Proteomes" id="UP001174936">
    <property type="component" value="Unassembled WGS sequence"/>
</dbReference>
<evidence type="ECO:0000313" key="2">
    <source>
        <dbReference type="EMBL" id="KAK0657909.1"/>
    </source>
</evidence>
<evidence type="ECO:0000256" key="1">
    <source>
        <dbReference type="SAM" id="MobiDB-lite"/>
    </source>
</evidence>
<reference evidence="2" key="1">
    <citation type="submission" date="2023-06" db="EMBL/GenBank/DDBJ databases">
        <title>Genome-scale phylogeny and comparative genomics of the fungal order Sordariales.</title>
        <authorList>
            <consortium name="Lawrence Berkeley National Laboratory"/>
            <person name="Hensen N."/>
            <person name="Bonometti L."/>
            <person name="Westerberg I."/>
            <person name="Brannstrom I.O."/>
            <person name="Guillou S."/>
            <person name="Cros-Aarteil S."/>
            <person name="Calhoun S."/>
            <person name="Haridas S."/>
            <person name="Kuo A."/>
            <person name="Mondo S."/>
            <person name="Pangilinan J."/>
            <person name="Riley R."/>
            <person name="Labutti K."/>
            <person name="Andreopoulos B."/>
            <person name="Lipzen A."/>
            <person name="Chen C."/>
            <person name="Yanf M."/>
            <person name="Daum C."/>
            <person name="Ng V."/>
            <person name="Clum A."/>
            <person name="Steindorff A."/>
            <person name="Ohm R."/>
            <person name="Martin F."/>
            <person name="Silar P."/>
            <person name="Natvig D."/>
            <person name="Lalanne C."/>
            <person name="Gautier V."/>
            <person name="Ament-Velasquez S.L."/>
            <person name="Kruys A."/>
            <person name="Hutchinson M.I."/>
            <person name="Powell A.J."/>
            <person name="Barry K."/>
            <person name="Miller A.N."/>
            <person name="Grigoriev I.V."/>
            <person name="Debuchy R."/>
            <person name="Gladieux P."/>
            <person name="Thoren M.H."/>
            <person name="Johannesson H."/>
        </authorList>
    </citation>
    <scope>NUCLEOTIDE SEQUENCE</scope>
    <source>
        <strain evidence="2">SMH2532-1</strain>
    </source>
</reference>
<dbReference type="AlphaFoldDB" id="A0AA39YSP9"/>
<gene>
    <name evidence="2" type="ORF">B0T16DRAFT_402714</name>
</gene>
<organism evidence="2 3">
    <name type="scientific">Cercophora newfieldiana</name>
    <dbReference type="NCBI Taxonomy" id="92897"/>
    <lineage>
        <taxon>Eukaryota</taxon>
        <taxon>Fungi</taxon>
        <taxon>Dikarya</taxon>
        <taxon>Ascomycota</taxon>
        <taxon>Pezizomycotina</taxon>
        <taxon>Sordariomycetes</taxon>
        <taxon>Sordariomycetidae</taxon>
        <taxon>Sordariales</taxon>
        <taxon>Lasiosphaeriaceae</taxon>
        <taxon>Cercophora</taxon>
    </lineage>
</organism>
<protein>
    <submittedName>
        <fullName evidence="2">Uncharacterized protein</fullName>
    </submittedName>
</protein>
<keyword evidence="3" id="KW-1185">Reference proteome</keyword>
<feature type="region of interest" description="Disordered" evidence="1">
    <location>
        <begin position="1"/>
        <end position="66"/>
    </location>
</feature>
<name>A0AA39YSP9_9PEZI</name>
<feature type="compositionally biased region" description="Polar residues" evidence="1">
    <location>
        <begin position="1"/>
        <end position="25"/>
    </location>
</feature>
<comment type="caution">
    <text evidence="2">The sequence shown here is derived from an EMBL/GenBank/DDBJ whole genome shotgun (WGS) entry which is preliminary data.</text>
</comment>
<evidence type="ECO:0000313" key="3">
    <source>
        <dbReference type="Proteomes" id="UP001174936"/>
    </source>
</evidence>
<dbReference type="EMBL" id="JAULSV010000001">
    <property type="protein sequence ID" value="KAK0657909.1"/>
    <property type="molecule type" value="Genomic_DNA"/>
</dbReference>
<accession>A0AA39YSP9</accession>
<proteinExistence type="predicted"/>
<sequence>MAQQGTTEIVSKDSQTTAESKNTASPIPAKGVAQNDAQQWEVVETPATNPDPGRESDSETNVQGHKVSSHFDIKLGWGKYKFTLFSWDMNVKNTTTRRAPRR</sequence>